<feature type="domain" description="OmpA-like" evidence="8">
    <location>
        <begin position="120"/>
        <end position="240"/>
    </location>
</feature>
<protein>
    <submittedName>
        <fullName evidence="9">Flagellar motor rotation protein MotB</fullName>
    </submittedName>
</protein>
<dbReference type="AlphaFoldDB" id="A0A3B0Y6J5"/>
<dbReference type="InterPro" id="IPR036737">
    <property type="entry name" value="OmpA-like_sf"/>
</dbReference>
<comment type="subcellular location">
    <subcellularLocation>
        <location evidence="1">Cell membrane</location>
        <topology evidence="1">Single-pass membrane protein</topology>
    </subcellularLocation>
</comment>
<feature type="transmembrane region" description="Helical" evidence="7">
    <location>
        <begin position="20"/>
        <end position="39"/>
    </location>
</feature>
<dbReference type="PROSITE" id="PS51123">
    <property type="entry name" value="OMPA_2"/>
    <property type="match status" value="1"/>
</dbReference>
<dbReference type="EMBL" id="UOFJ01000571">
    <property type="protein sequence ID" value="VAW71157.1"/>
    <property type="molecule type" value="Genomic_DNA"/>
</dbReference>
<reference evidence="9" key="1">
    <citation type="submission" date="2018-06" db="EMBL/GenBank/DDBJ databases">
        <authorList>
            <person name="Zhirakovskaya E."/>
        </authorList>
    </citation>
    <scope>NUCLEOTIDE SEQUENCE</scope>
</reference>
<dbReference type="PANTHER" id="PTHR30329:SF20">
    <property type="entry name" value="EXPORTED PROTEIN"/>
    <property type="match status" value="1"/>
</dbReference>
<dbReference type="Gene3D" id="3.30.1330.60">
    <property type="entry name" value="OmpA-like domain"/>
    <property type="match status" value="1"/>
</dbReference>
<evidence type="ECO:0000256" key="4">
    <source>
        <dbReference type="ARBA" id="ARBA00022692"/>
    </source>
</evidence>
<evidence type="ECO:0000256" key="6">
    <source>
        <dbReference type="ARBA" id="ARBA00023136"/>
    </source>
</evidence>
<comment type="similarity">
    <text evidence="2">Belongs to the MotB family.</text>
</comment>
<keyword evidence="6 7" id="KW-0472">Membrane</keyword>
<keyword evidence="5 7" id="KW-1133">Transmembrane helix</keyword>
<dbReference type="Pfam" id="PF13677">
    <property type="entry name" value="MotB_plug"/>
    <property type="match status" value="1"/>
</dbReference>
<dbReference type="InterPro" id="IPR025713">
    <property type="entry name" value="MotB-like_N_dom"/>
</dbReference>
<proteinExistence type="inferred from homology"/>
<keyword evidence="4 7" id="KW-0812">Transmembrane</keyword>
<keyword evidence="9" id="KW-0969">Cilium</keyword>
<evidence type="ECO:0000256" key="5">
    <source>
        <dbReference type="ARBA" id="ARBA00022989"/>
    </source>
</evidence>
<dbReference type="CDD" id="cd07185">
    <property type="entry name" value="OmpA_C-like"/>
    <property type="match status" value="1"/>
</dbReference>
<gene>
    <name evidence="9" type="ORF">MNBD_GAMMA10-1926</name>
</gene>
<evidence type="ECO:0000259" key="8">
    <source>
        <dbReference type="PROSITE" id="PS51123"/>
    </source>
</evidence>
<evidence type="ECO:0000256" key="3">
    <source>
        <dbReference type="ARBA" id="ARBA00022475"/>
    </source>
</evidence>
<organism evidence="9">
    <name type="scientific">hydrothermal vent metagenome</name>
    <dbReference type="NCBI Taxonomy" id="652676"/>
    <lineage>
        <taxon>unclassified sequences</taxon>
        <taxon>metagenomes</taxon>
        <taxon>ecological metagenomes</taxon>
    </lineage>
</organism>
<dbReference type="SUPFAM" id="SSF103088">
    <property type="entry name" value="OmpA-like"/>
    <property type="match status" value="1"/>
</dbReference>
<keyword evidence="3" id="KW-1003">Cell membrane</keyword>
<sequence>MKRRRITNVDSDEPTDRWLVSYADFITLLFAFFVVMYSISNVNLGKYRVLSDSVSSAFSAQRNSPYGVGAELGISAQRAPIALGLLGQTGLVSMRETAAELDARLQRWVKKGMIAVKGNEKWLEIEIKSNLLFNSGDALLSGAAAEVLSELTSVIKAIDRPLYVSGYTDNVPISSSRYPTNWELSTARAASVVRLFAQSGINPARMGAIGYGEYRPVVANDTPGNRQRNRRVVIRVMTGEDVFAQTGPFGDTRVDPGIPLSQVPAEPVNVLQPGEPVRSIFETR</sequence>
<name>A0A3B0Y6J5_9ZZZZ</name>
<dbReference type="PANTHER" id="PTHR30329">
    <property type="entry name" value="STATOR ELEMENT OF FLAGELLAR MOTOR COMPLEX"/>
    <property type="match status" value="1"/>
</dbReference>
<evidence type="ECO:0000313" key="9">
    <source>
        <dbReference type="EMBL" id="VAW71157.1"/>
    </source>
</evidence>
<dbReference type="InterPro" id="IPR050330">
    <property type="entry name" value="Bact_OuterMem_StrucFunc"/>
</dbReference>
<dbReference type="Pfam" id="PF00691">
    <property type="entry name" value="OmpA"/>
    <property type="match status" value="1"/>
</dbReference>
<evidence type="ECO:0000256" key="2">
    <source>
        <dbReference type="ARBA" id="ARBA00008914"/>
    </source>
</evidence>
<keyword evidence="9" id="KW-0966">Cell projection</keyword>
<keyword evidence="9" id="KW-0282">Flagellum</keyword>
<evidence type="ECO:0000256" key="7">
    <source>
        <dbReference type="SAM" id="Phobius"/>
    </source>
</evidence>
<dbReference type="GO" id="GO:0005886">
    <property type="term" value="C:plasma membrane"/>
    <property type="evidence" value="ECO:0007669"/>
    <property type="project" value="UniProtKB-SubCell"/>
</dbReference>
<accession>A0A3B0Y6J5</accession>
<dbReference type="InterPro" id="IPR006665">
    <property type="entry name" value="OmpA-like"/>
</dbReference>
<evidence type="ECO:0000256" key="1">
    <source>
        <dbReference type="ARBA" id="ARBA00004162"/>
    </source>
</evidence>